<dbReference type="PANTHER" id="PTHR47510">
    <property type="entry name" value="REVERSE TRANSCRIPTASE DOMAIN-CONTAINING PROTEIN"/>
    <property type="match status" value="1"/>
</dbReference>
<name>A0AAD9JNZ7_RIDPI</name>
<organism evidence="2 3">
    <name type="scientific">Ridgeia piscesae</name>
    <name type="common">Tubeworm</name>
    <dbReference type="NCBI Taxonomy" id="27915"/>
    <lineage>
        <taxon>Eukaryota</taxon>
        <taxon>Metazoa</taxon>
        <taxon>Spiralia</taxon>
        <taxon>Lophotrochozoa</taxon>
        <taxon>Annelida</taxon>
        <taxon>Polychaeta</taxon>
        <taxon>Sedentaria</taxon>
        <taxon>Canalipalpata</taxon>
        <taxon>Sabellida</taxon>
        <taxon>Siboglinidae</taxon>
        <taxon>Ridgeia</taxon>
    </lineage>
</organism>
<comment type="caution">
    <text evidence="2">The sequence shown here is derived from an EMBL/GenBank/DDBJ whole genome shotgun (WGS) entry which is preliminary data.</text>
</comment>
<proteinExistence type="predicted"/>
<accession>A0AAD9JNZ7</accession>
<dbReference type="PANTHER" id="PTHR47510:SF3">
    <property type="entry name" value="ENDO_EXONUCLEASE_PHOSPHATASE DOMAIN-CONTAINING PROTEIN"/>
    <property type="match status" value="1"/>
</dbReference>
<evidence type="ECO:0000313" key="2">
    <source>
        <dbReference type="EMBL" id="KAK2156569.1"/>
    </source>
</evidence>
<feature type="domain" description="Reverse transcriptase" evidence="1">
    <location>
        <begin position="61"/>
        <end position="173"/>
    </location>
</feature>
<reference evidence="2" key="1">
    <citation type="journal article" date="2023" name="Mol. Biol. Evol.">
        <title>Third-Generation Sequencing Reveals the Adaptive Role of the Epigenome in Three Deep-Sea Polychaetes.</title>
        <authorList>
            <person name="Perez M."/>
            <person name="Aroh O."/>
            <person name="Sun Y."/>
            <person name="Lan Y."/>
            <person name="Juniper S.K."/>
            <person name="Young C.R."/>
            <person name="Angers B."/>
            <person name="Qian P.Y."/>
        </authorList>
    </citation>
    <scope>NUCLEOTIDE SEQUENCE</scope>
    <source>
        <strain evidence="2">R07B-5</strain>
    </source>
</reference>
<gene>
    <name evidence="2" type="ORF">NP493_1961g00002</name>
</gene>
<dbReference type="AlphaFoldDB" id="A0AAD9JNZ7"/>
<evidence type="ECO:0000313" key="3">
    <source>
        <dbReference type="Proteomes" id="UP001209878"/>
    </source>
</evidence>
<dbReference type="Proteomes" id="UP001209878">
    <property type="component" value="Unassembled WGS sequence"/>
</dbReference>
<protein>
    <recommendedName>
        <fullName evidence="1">Reverse transcriptase domain-containing protein</fullName>
    </recommendedName>
</protein>
<sequence length="183" mass="20944">MFQRMFQRLNSRKAVSPDNISPCLLKLCANHLSGVFTDIFNVSLSQCKIPHCFKKSTIIPVPKKSTASCLNDYRPVALTSVVMKTFERLVLQFLKLIIDPLLDQFQFAYCNNRYVDDAVALGLFYILQHLDSPNSDARILFVDFSSVFNTIIPSKRFDNIQSLSVPQSMCLWILDVFLIGRRL</sequence>
<keyword evidence="3" id="KW-1185">Reference proteome</keyword>
<evidence type="ECO:0000259" key="1">
    <source>
        <dbReference type="Pfam" id="PF00078"/>
    </source>
</evidence>
<dbReference type="EMBL" id="JAODUO010001957">
    <property type="protein sequence ID" value="KAK2156569.1"/>
    <property type="molecule type" value="Genomic_DNA"/>
</dbReference>
<dbReference type="InterPro" id="IPR000477">
    <property type="entry name" value="RT_dom"/>
</dbReference>
<dbReference type="Pfam" id="PF00078">
    <property type="entry name" value="RVT_1"/>
    <property type="match status" value="1"/>
</dbReference>